<dbReference type="AlphaFoldDB" id="A0A550I362"/>
<dbReference type="NCBIfam" id="NF033788">
    <property type="entry name" value="HTH_metalloreg"/>
    <property type="match status" value="1"/>
</dbReference>
<dbReference type="RefSeq" id="WP_143410542.1">
    <property type="nucleotide sequence ID" value="NZ_VHSF01000002.1"/>
</dbReference>
<dbReference type="SMART" id="SM00418">
    <property type="entry name" value="HTH_ARSR"/>
    <property type="match status" value="1"/>
</dbReference>
<dbReference type="Pfam" id="PF01022">
    <property type="entry name" value="HTH_5"/>
    <property type="match status" value="1"/>
</dbReference>
<comment type="caution">
    <text evidence="5">The sequence shown here is derived from an EMBL/GenBank/DDBJ whole genome shotgun (WGS) entry which is preliminary data.</text>
</comment>
<organism evidence="5 6">
    <name type="scientific">Christiangramia sabulilitoris</name>
    <dbReference type="NCBI Taxonomy" id="2583991"/>
    <lineage>
        <taxon>Bacteria</taxon>
        <taxon>Pseudomonadati</taxon>
        <taxon>Bacteroidota</taxon>
        <taxon>Flavobacteriia</taxon>
        <taxon>Flavobacteriales</taxon>
        <taxon>Flavobacteriaceae</taxon>
        <taxon>Christiangramia</taxon>
    </lineage>
</organism>
<dbReference type="PANTHER" id="PTHR33154">
    <property type="entry name" value="TRANSCRIPTIONAL REGULATOR, ARSR FAMILY"/>
    <property type="match status" value="1"/>
</dbReference>
<evidence type="ECO:0000313" key="6">
    <source>
        <dbReference type="Proteomes" id="UP000315131"/>
    </source>
</evidence>
<protein>
    <submittedName>
        <fullName evidence="5">Winged helix-turn-helix transcriptional regulator</fullName>
    </submittedName>
</protein>
<evidence type="ECO:0000256" key="3">
    <source>
        <dbReference type="ARBA" id="ARBA00023163"/>
    </source>
</evidence>
<dbReference type="GO" id="GO:0003677">
    <property type="term" value="F:DNA binding"/>
    <property type="evidence" value="ECO:0007669"/>
    <property type="project" value="UniProtKB-KW"/>
</dbReference>
<evidence type="ECO:0000256" key="1">
    <source>
        <dbReference type="ARBA" id="ARBA00023015"/>
    </source>
</evidence>
<evidence type="ECO:0000313" key="5">
    <source>
        <dbReference type="EMBL" id="TRO65248.1"/>
    </source>
</evidence>
<dbReference type="PROSITE" id="PS50987">
    <property type="entry name" value="HTH_ARSR_2"/>
    <property type="match status" value="1"/>
</dbReference>
<gene>
    <name evidence="5" type="ORF">FGM01_07515</name>
</gene>
<accession>A0A550I362</accession>
<evidence type="ECO:0000256" key="2">
    <source>
        <dbReference type="ARBA" id="ARBA00023125"/>
    </source>
</evidence>
<dbReference type="PRINTS" id="PR00778">
    <property type="entry name" value="HTHARSR"/>
</dbReference>
<dbReference type="SUPFAM" id="SSF46785">
    <property type="entry name" value="Winged helix' DNA-binding domain"/>
    <property type="match status" value="1"/>
</dbReference>
<keyword evidence="2" id="KW-0238">DNA-binding</keyword>
<dbReference type="Gene3D" id="1.10.10.10">
    <property type="entry name" value="Winged helix-like DNA-binding domain superfamily/Winged helix DNA-binding domain"/>
    <property type="match status" value="1"/>
</dbReference>
<sequence length="111" mass="12280">MGLTKADLFTPEQNELACLAKAFAHPARVAIIEHLLKSNRCINGDLVNELGLAQATISQHLKELKNIGLIQGNIEGVSMSYCINTKKWNSVQQLFNTMFDRITNCGIDDCC</sequence>
<evidence type="ECO:0000259" key="4">
    <source>
        <dbReference type="PROSITE" id="PS50987"/>
    </source>
</evidence>
<feature type="domain" description="HTH arsR-type" evidence="4">
    <location>
        <begin position="8"/>
        <end position="106"/>
    </location>
</feature>
<dbReference type="PANTHER" id="PTHR33154:SF15">
    <property type="entry name" value="REGULATORY PROTEIN ARSR"/>
    <property type="match status" value="1"/>
</dbReference>
<proteinExistence type="predicted"/>
<keyword evidence="1" id="KW-0805">Transcription regulation</keyword>
<dbReference type="InterPro" id="IPR011991">
    <property type="entry name" value="ArsR-like_HTH"/>
</dbReference>
<dbReference type="InterPro" id="IPR051081">
    <property type="entry name" value="HTH_MetalResp_TranReg"/>
</dbReference>
<dbReference type="GO" id="GO:0003700">
    <property type="term" value="F:DNA-binding transcription factor activity"/>
    <property type="evidence" value="ECO:0007669"/>
    <property type="project" value="InterPro"/>
</dbReference>
<name>A0A550I362_9FLAO</name>
<reference evidence="5 6" key="1">
    <citation type="submission" date="2019-06" db="EMBL/GenBank/DDBJ databases">
        <title>Gramella sabulilitoris sp. nov., isolated from a marine sand.</title>
        <authorList>
            <person name="Yoon J.-H."/>
        </authorList>
    </citation>
    <scope>NUCLEOTIDE SEQUENCE [LARGE SCALE GENOMIC DNA]</scope>
    <source>
        <strain evidence="5 6">HSMS-1</strain>
    </source>
</reference>
<dbReference type="InterPro" id="IPR036388">
    <property type="entry name" value="WH-like_DNA-bd_sf"/>
</dbReference>
<dbReference type="CDD" id="cd00090">
    <property type="entry name" value="HTH_ARSR"/>
    <property type="match status" value="1"/>
</dbReference>
<dbReference type="OrthoDB" id="9800049at2"/>
<dbReference type="InterPro" id="IPR036390">
    <property type="entry name" value="WH_DNA-bd_sf"/>
</dbReference>
<keyword evidence="6" id="KW-1185">Reference proteome</keyword>
<dbReference type="EMBL" id="VHSF01000002">
    <property type="protein sequence ID" value="TRO65248.1"/>
    <property type="molecule type" value="Genomic_DNA"/>
</dbReference>
<keyword evidence="3" id="KW-0804">Transcription</keyword>
<dbReference type="Proteomes" id="UP000315131">
    <property type="component" value="Unassembled WGS sequence"/>
</dbReference>
<dbReference type="InterPro" id="IPR001845">
    <property type="entry name" value="HTH_ArsR_DNA-bd_dom"/>
</dbReference>